<evidence type="ECO:0000313" key="7">
    <source>
        <dbReference type="Proteomes" id="UP001153387"/>
    </source>
</evidence>
<dbReference type="InterPro" id="IPR014718">
    <property type="entry name" value="GH-type_carb-bd"/>
</dbReference>
<evidence type="ECO:0000259" key="5">
    <source>
        <dbReference type="PROSITE" id="PS51820"/>
    </source>
</evidence>
<feature type="region of interest" description="Disordered" evidence="2">
    <location>
        <begin position="1181"/>
        <end position="1226"/>
    </location>
</feature>
<evidence type="ECO:0000259" key="3">
    <source>
        <dbReference type="PROSITE" id="PS50022"/>
    </source>
</evidence>
<dbReference type="Gene3D" id="1.20.1610.10">
    <property type="entry name" value="alpha-1,2-mannosidases domains"/>
    <property type="match status" value="1"/>
</dbReference>
<dbReference type="InterPro" id="IPR012939">
    <property type="entry name" value="Glyco_hydro_92"/>
</dbReference>
<dbReference type="InterPro" id="IPR005887">
    <property type="entry name" value="GH92_a_mannosidase_put"/>
</dbReference>
<sequence>MNQWVVKNAAIGESANSPFWNTKDYRLQRSDDGTAWEDIDVVRNNAQTLVDRQVPTFSARYVRVYIDQAAYDNNTARLYEVEIYGVEADQIPAVPAADLLPVDYVDPFINTLGDNGQTNPGPTMPFGLASVGPDGDGGAFSGYYYQDRFLKGFSQLRFSGVGCSGAGGNILMMPETRSFTKNSSEYKQPYDKRSESASPGYYGVTLSSGIKVDLTASDNVGFHRYTFPGTDTGSVLVDLSNSYAGMVDANLKVEGANEISGMIQSKNVCEHGYYTIYYSIQFDHDFDSYSSWQGDSVGAVATRTGSKSGVWLNFNTKNNAVVQAKVGLSTISVEQAKYERSHDIPDWDFEAQHQRTRSAWSDVLSKVEIKDDDEENKRVFYTQLYHSFLHPKNVTSSSGTFRAGRDENTIRQAAELGEDFEYYNGWSTWDDFRKYALYSVLDPKRYENMVKSMVDLYNTRGSYVQWGDGYWPSPTVRNEFNGAVILDAYAKGFADFDAYKALQGMAVDTDNYTVSNGEISGKLEKAYSAYFPMKLAAMLGDRTTYEKYKAIALSYKSLWNANQEDEKGDKRGFFTPNAQTVARGDVTAVDKYAYQGNLWTYRWFVPQDVGGLAELMGGKQAMAQDLQHFFAIDEYMAINEPDLQVPYLFNYLGHPYLTQYYAREFTTEAVTQKYHNHGPYAYPIQSRVYRDDPEGYLPSMDDDAGGMSSWFVYSAMGLYPANPGDPYFLIGSPIFDELTLHLDGGKTFTIKANNVSSENRFIQSAKLNGADFNQAWINYDDIMAGGTISFEMGATPNTSWGAAASAAPPMADYGATVDNALARRTLVPAGAEWKYLDKGQAAASGWTGLSFDDSGWAAGAAPLGYDSKNYAKTKTSYGPDANNKYPTTYFRKTFEVADPKAPIQLNASLIRDDGAIVYLNGREIIRTNMPSGAVSYGTYANATVGDERNTNVYSIDPSYLVAGQNVLAAEVHQVNATSSDIAFDLGLEAVVPMVKPSAPTAPVQDDTANTFGWTYVSGFEQAKDYEFSVNGGQSWKPATANPQTVGPLAFRAGQVQVRIKADDTRGVTSGAALLSDAAYTSDIQWNVYDLQADVGREGNMDVRVTGTLKGDYEGSAYAVIQLMDGNDQAWVSSAMPVEAGGFEVSQIFNVNAKKFKVNVYLVDAFDGDIYDSLWLAEPVVSEPEQKPAPGEVPPEQPEPLPDPLPIPVKPPLPPLDPIQPDEPPATEPGLVQFESRSEWSAAVNTFNNRPLQTEDGNGGTVVANTFDGAWLAYTDVDLGTEGANHVTVEYAAPAAKVPTDARLEVRLGSVDGELLGTVALPSTGSAWTSYKTADAQFAKTVAGKQTLYIVMHGSTTSGLPYIGNFDRMTLSNWKLRSDYAKLELEKYDEWSNDLNPGNSRPLNVEDFNGRKQVANTYNGAWLAYKHLDFGDTGVNKFSIEYSGNSGRVPANAAVEVRLGAVDGPLLGKVATPPNASAWGTYSTVSVSLSQTLKGVQDIYLVLTASTDSTYPYVGNFDNAAFTFETPQQPVRTDYAKLELESYDAWSTALNPYNNSPLGTERGNSGMQIKNTFNGAWLAFKRMDFGIAGVDQVAIEYSGNTASCPADAAVEVRLGAPDGEVVGKVLTPPTAAGWTTYKTATANLTKKLSGVKDVYFVLTGTSTSTYKYIGNFDNAAFALSEPDLNVEFESRSEWSPDKNTFNNDPLKTETNNGLTNVGNTFTGAWLTYKDLEFGTLGKNYVDIVYDAPTNRVPADVVAEIRLNDKNGELVGTVSLPNTGGGWGSYKTAGAALNRTLTGKQTLCVVFKGSTTSSLLYIGNLDMMIYSRKG</sequence>
<dbReference type="SUPFAM" id="SSF49785">
    <property type="entry name" value="Galactose-binding domain-like"/>
    <property type="match status" value="6"/>
</dbReference>
<dbReference type="InterPro" id="IPR008928">
    <property type="entry name" value="6-hairpin_glycosidase_sf"/>
</dbReference>
<evidence type="ECO:0000256" key="2">
    <source>
        <dbReference type="SAM" id="MobiDB-lite"/>
    </source>
</evidence>
<comment type="caution">
    <text evidence="6">The sequence shown here is derived from an EMBL/GenBank/DDBJ whole genome shotgun (WGS) entry which is preliminary data.</text>
</comment>
<dbReference type="Pfam" id="PF03422">
    <property type="entry name" value="CBM_6"/>
    <property type="match status" value="4"/>
</dbReference>
<keyword evidence="6" id="KW-0378">Hydrolase</keyword>
<dbReference type="GO" id="GO:0006516">
    <property type="term" value="P:glycoprotein catabolic process"/>
    <property type="evidence" value="ECO:0007669"/>
    <property type="project" value="TreeGrafter"/>
</dbReference>
<proteinExistence type="predicted"/>
<feature type="domain" description="CBM6" evidence="4">
    <location>
        <begin position="1683"/>
        <end position="1825"/>
    </location>
</feature>
<feature type="domain" description="PA14" evidence="5">
    <location>
        <begin position="841"/>
        <end position="1007"/>
    </location>
</feature>
<gene>
    <name evidence="6" type="ORF">OMP38_15205</name>
</gene>
<dbReference type="Pfam" id="PF07971">
    <property type="entry name" value="Glyco_hydro_92"/>
    <property type="match status" value="1"/>
</dbReference>
<dbReference type="GO" id="GO:0000224">
    <property type="term" value="F:peptide-N4-(N-acetyl-beta-glucosaminyl)asparagine amidase activity"/>
    <property type="evidence" value="ECO:0007669"/>
    <property type="project" value="TreeGrafter"/>
</dbReference>
<dbReference type="InterPro" id="IPR000421">
    <property type="entry name" value="FA58C"/>
</dbReference>
<dbReference type="SMART" id="SM00606">
    <property type="entry name" value="CBD_IV"/>
    <property type="match status" value="4"/>
</dbReference>
<dbReference type="Gene3D" id="2.70.98.10">
    <property type="match status" value="1"/>
</dbReference>
<dbReference type="InterPro" id="IPR006584">
    <property type="entry name" value="Cellulose-bd_IV"/>
</dbReference>
<feature type="region of interest" description="Disordered" evidence="2">
    <location>
        <begin position="1689"/>
        <end position="1709"/>
    </location>
</feature>
<dbReference type="InterPro" id="IPR008979">
    <property type="entry name" value="Galactose-bd-like_sf"/>
</dbReference>
<dbReference type="EC" id="3.2.1.-" evidence="6"/>
<dbReference type="GO" id="GO:0005975">
    <property type="term" value="P:carbohydrate metabolic process"/>
    <property type="evidence" value="ECO:0007669"/>
    <property type="project" value="InterPro"/>
</dbReference>
<feature type="domain" description="F5/8 type C" evidence="3">
    <location>
        <begin position="1"/>
        <end position="86"/>
    </location>
</feature>
<feature type="compositionally biased region" description="Polar residues" evidence="2">
    <location>
        <begin position="1696"/>
        <end position="1709"/>
    </location>
</feature>
<dbReference type="CDD" id="cd04084">
    <property type="entry name" value="CBM6_xylanase-like"/>
    <property type="match status" value="4"/>
</dbReference>
<dbReference type="GO" id="GO:0030246">
    <property type="term" value="F:carbohydrate binding"/>
    <property type="evidence" value="ECO:0007669"/>
    <property type="project" value="InterPro"/>
</dbReference>
<dbReference type="Gene3D" id="3.30.2080.10">
    <property type="entry name" value="GH92 mannosidase domain"/>
    <property type="match status" value="1"/>
</dbReference>
<protein>
    <submittedName>
        <fullName evidence="6">GH92 family glycosyl hydrolase</fullName>
        <ecNumber evidence="6">3.2.1.-</ecNumber>
    </submittedName>
</protein>
<evidence type="ECO:0000256" key="1">
    <source>
        <dbReference type="ARBA" id="ARBA00022729"/>
    </source>
</evidence>
<dbReference type="NCBIfam" id="TIGR01180">
    <property type="entry name" value="aman2_put"/>
    <property type="match status" value="1"/>
</dbReference>
<accession>A0A9X4KM70</accession>
<feature type="compositionally biased region" description="Pro residues" evidence="2">
    <location>
        <begin position="1190"/>
        <end position="1226"/>
    </location>
</feature>
<evidence type="ECO:0000259" key="4">
    <source>
        <dbReference type="PROSITE" id="PS51175"/>
    </source>
</evidence>
<dbReference type="Pfam" id="PF17678">
    <property type="entry name" value="Glyco_hydro_92N"/>
    <property type="match status" value="1"/>
</dbReference>
<evidence type="ECO:0000313" key="6">
    <source>
        <dbReference type="EMBL" id="MDG0792060.1"/>
    </source>
</evidence>
<dbReference type="PANTHER" id="PTHR12143">
    <property type="entry name" value="PEPTIDE N-GLYCANASE PNGASE -RELATED"/>
    <property type="match status" value="1"/>
</dbReference>
<feature type="domain" description="CBM6" evidence="4">
    <location>
        <begin position="1535"/>
        <end position="1677"/>
    </location>
</feature>
<feature type="domain" description="CBM6" evidence="4">
    <location>
        <begin position="1380"/>
        <end position="1522"/>
    </location>
</feature>
<dbReference type="GO" id="GO:0016798">
    <property type="term" value="F:hydrolase activity, acting on glycosyl bonds"/>
    <property type="evidence" value="ECO:0007669"/>
    <property type="project" value="UniProtKB-KW"/>
</dbReference>
<keyword evidence="1" id="KW-0732">Signal</keyword>
<dbReference type="SUPFAM" id="SSF48208">
    <property type="entry name" value="Six-hairpin glycosidases"/>
    <property type="match status" value="1"/>
</dbReference>
<dbReference type="Gene3D" id="1.20.1050.60">
    <property type="entry name" value="alpha-1,2-mannosidase"/>
    <property type="match status" value="1"/>
</dbReference>
<reference evidence="6 7" key="1">
    <citation type="submission" date="2022-10" db="EMBL/GenBank/DDBJ databases">
        <title>Comparative genomic analysis of Cohnella hashimotonis sp. nov., isolated from the International Space Station.</title>
        <authorList>
            <person name="Simpson A."/>
            <person name="Venkateswaran K."/>
        </authorList>
    </citation>
    <scope>NUCLEOTIDE SEQUENCE [LARGE SCALE GENOMIC DNA]</scope>
    <source>
        <strain evidence="6 7">DSM 18997</strain>
    </source>
</reference>
<dbReference type="InterPro" id="IPR037524">
    <property type="entry name" value="PA14/GLEYA"/>
</dbReference>
<dbReference type="InterPro" id="IPR050883">
    <property type="entry name" value="PNGase"/>
</dbReference>
<dbReference type="Gene3D" id="2.60.120.260">
    <property type="entry name" value="Galactose-binding domain-like"/>
    <property type="match status" value="6"/>
</dbReference>
<dbReference type="GO" id="GO:0005829">
    <property type="term" value="C:cytosol"/>
    <property type="evidence" value="ECO:0007669"/>
    <property type="project" value="TreeGrafter"/>
</dbReference>
<dbReference type="InterPro" id="IPR005084">
    <property type="entry name" value="CBM6"/>
</dbReference>
<dbReference type="PANTHER" id="PTHR12143:SF39">
    <property type="entry name" value="SECRETED PROTEIN"/>
    <property type="match status" value="1"/>
</dbReference>
<keyword evidence="7" id="KW-1185">Reference proteome</keyword>
<feature type="domain" description="CBM6" evidence="4">
    <location>
        <begin position="1229"/>
        <end position="1371"/>
    </location>
</feature>
<dbReference type="Proteomes" id="UP001153387">
    <property type="component" value="Unassembled WGS sequence"/>
</dbReference>
<dbReference type="EMBL" id="JAPDHZ010000003">
    <property type="protein sequence ID" value="MDG0792060.1"/>
    <property type="molecule type" value="Genomic_DNA"/>
</dbReference>
<dbReference type="InterPro" id="IPR041371">
    <property type="entry name" value="GH92_N"/>
</dbReference>
<name>A0A9X4KM70_9BACL</name>
<organism evidence="6 7">
    <name type="scientific">Cohnella ginsengisoli</name>
    <dbReference type="NCBI Taxonomy" id="425004"/>
    <lineage>
        <taxon>Bacteria</taxon>
        <taxon>Bacillati</taxon>
        <taxon>Bacillota</taxon>
        <taxon>Bacilli</taxon>
        <taxon>Bacillales</taxon>
        <taxon>Paenibacillaceae</taxon>
        <taxon>Cohnella</taxon>
    </lineage>
</organism>
<dbReference type="PROSITE" id="PS50022">
    <property type="entry name" value="FA58C_3"/>
    <property type="match status" value="1"/>
</dbReference>
<keyword evidence="6" id="KW-0326">Glycosidase</keyword>
<dbReference type="PROSITE" id="PS51175">
    <property type="entry name" value="CBM6"/>
    <property type="match status" value="4"/>
</dbReference>
<dbReference type="PROSITE" id="PS51820">
    <property type="entry name" value="PA14"/>
    <property type="match status" value="1"/>
</dbReference>